<dbReference type="Proteomes" id="UP000294614">
    <property type="component" value="Unassembled WGS sequence"/>
</dbReference>
<name>A0A4R1KAU5_9BACT</name>
<proteinExistence type="predicted"/>
<comment type="caution">
    <text evidence="1">The sequence shown here is derived from an EMBL/GenBank/DDBJ whole genome shotgun (WGS) entry which is preliminary data.</text>
</comment>
<accession>A0A4R1KAU5</accession>
<dbReference type="AlphaFoldDB" id="A0A4R1KAU5"/>
<reference evidence="1 2" key="1">
    <citation type="submission" date="2019-03" db="EMBL/GenBank/DDBJ databases">
        <title>Genomic Encyclopedia of Type Strains, Phase IV (KMG-IV): sequencing the most valuable type-strain genomes for metagenomic binning, comparative biology and taxonomic classification.</title>
        <authorList>
            <person name="Goeker M."/>
        </authorList>
    </citation>
    <scope>NUCLEOTIDE SEQUENCE [LARGE SCALE GENOMIC DNA]</scope>
    <source>
        <strain evidence="1 2">DSM 24984</strain>
    </source>
</reference>
<dbReference type="RefSeq" id="WP_132870960.1">
    <property type="nucleotide sequence ID" value="NZ_JAJUHT010000003.1"/>
</dbReference>
<sequence>MVKFLIFALIAFVAFKLFRRPEDLKKVREEAAPKPLETAVDPISGTYVSKDTDFKVKLYDKIYYFDSKESMDKFIAQKTGEENETVS</sequence>
<dbReference type="OrthoDB" id="3078737at2"/>
<keyword evidence="2" id="KW-1185">Reference proteome</keyword>
<gene>
    <name evidence="1" type="ORF">C8D98_0063</name>
</gene>
<protein>
    <recommendedName>
        <fullName evidence="3">YHS domain-containing protein</fullName>
    </recommendedName>
</protein>
<dbReference type="EMBL" id="SMGG01000003">
    <property type="protein sequence ID" value="TCK61562.1"/>
    <property type="molecule type" value="Genomic_DNA"/>
</dbReference>
<evidence type="ECO:0000313" key="2">
    <source>
        <dbReference type="Proteomes" id="UP000294614"/>
    </source>
</evidence>
<evidence type="ECO:0000313" key="1">
    <source>
        <dbReference type="EMBL" id="TCK61562.1"/>
    </source>
</evidence>
<evidence type="ECO:0008006" key="3">
    <source>
        <dbReference type="Google" id="ProtNLM"/>
    </source>
</evidence>
<organism evidence="1 2">
    <name type="scientific">Seleniivibrio woodruffii</name>
    <dbReference type="NCBI Taxonomy" id="1078050"/>
    <lineage>
        <taxon>Bacteria</taxon>
        <taxon>Pseudomonadati</taxon>
        <taxon>Deferribacterota</taxon>
        <taxon>Deferribacteres</taxon>
        <taxon>Deferribacterales</taxon>
        <taxon>Geovibrionaceae</taxon>
        <taxon>Seleniivibrio</taxon>
    </lineage>
</organism>